<accession>A0AAV0C843</accession>
<sequence length="124" mass="14193">MRQPQGFVHPSYPNHGRRLRKTLYGLKQAPRAWFHWFSGFLLSRGFTQSRSDSSMFIYRTNSQVVYILLYVDDILITGSSTSFVSSVVNTLAHQFAMKDLGDVHYFLGIQAKRTPTGLFLSQAK</sequence>
<name>A0AAV0C843_9ASTE</name>
<reference evidence="2" key="1">
    <citation type="submission" date="2022-07" db="EMBL/GenBank/DDBJ databases">
        <authorList>
            <person name="Macas J."/>
            <person name="Novak P."/>
            <person name="Neumann P."/>
        </authorList>
    </citation>
    <scope>NUCLEOTIDE SEQUENCE</scope>
</reference>
<keyword evidence="3" id="KW-1185">Reference proteome</keyword>
<evidence type="ECO:0000313" key="2">
    <source>
        <dbReference type="EMBL" id="CAH9068709.1"/>
    </source>
</evidence>
<feature type="domain" description="Reverse transcriptase Ty1/copia-type" evidence="1">
    <location>
        <begin position="1"/>
        <end position="123"/>
    </location>
</feature>
<proteinExistence type="predicted"/>
<dbReference type="Proteomes" id="UP001152523">
    <property type="component" value="Unassembled WGS sequence"/>
</dbReference>
<gene>
    <name evidence="2" type="ORF">CEPIT_LOCUS2834</name>
</gene>
<dbReference type="InterPro" id="IPR013103">
    <property type="entry name" value="RVT_2"/>
</dbReference>
<evidence type="ECO:0000259" key="1">
    <source>
        <dbReference type="Pfam" id="PF07727"/>
    </source>
</evidence>
<dbReference type="InterPro" id="IPR043502">
    <property type="entry name" value="DNA/RNA_pol_sf"/>
</dbReference>
<dbReference type="AlphaFoldDB" id="A0AAV0C843"/>
<protein>
    <recommendedName>
        <fullName evidence="1">Reverse transcriptase Ty1/copia-type domain-containing protein</fullName>
    </recommendedName>
</protein>
<dbReference type="EMBL" id="CAMAPF010000015">
    <property type="protein sequence ID" value="CAH9068709.1"/>
    <property type="molecule type" value="Genomic_DNA"/>
</dbReference>
<dbReference type="Pfam" id="PF07727">
    <property type="entry name" value="RVT_2"/>
    <property type="match status" value="1"/>
</dbReference>
<comment type="caution">
    <text evidence="2">The sequence shown here is derived from an EMBL/GenBank/DDBJ whole genome shotgun (WGS) entry which is preliminary data.</text>
</comment>
<organism evidence="2 3">
    <name type="scientific">Cuscuta epithymum</name>
    <dbReference type="NCBI Taxonomy" id="186058"/>
    <lineage>
        <taxon>Eukaryota</taxon>
        <taxon>Viridiplantae</taxon>
        <taxon>Streptophyta</taxon>
        <taxon>Embryophyta</taxon>
        <taxon>Tracheophyta</taxon>
        <taxon>Spermatophyta</taxon>
        <taxon>Magnoliopsida</taxon>
        <taxon>eudicotyledons</taxon>
        <taxon>Gunneridae</taxon>
        <taxon>Pentapetalae</taxon>
        <taxon>asterids</taxon>
        <taxon>lamiids</taxon>
        <taxon>Solanales</taxon>
        <taxon>Convolvulaceae</taxon>
        <taxon>Cuscuteae</taxon>
        <taxon>Cuscuta</taxon>
        <taxon>Cuscuta subgen. Cuscuta</taxon>
    </lineage>
</organism>
<evidence type="ECO:0000313" key="3">
    <source>
        <dbReference type="Proteomes" id="UP001152523"/>
    </source>
</evidence>
<dbReference type="SUPFAM" id="SSF56672">
    <property type="entry name" value="DNA/RNA polymerases"/>
    <property type="match status" value="1"/>
</dbReference>